<keyword evidence="6" id="KW-1185">Reference proteome</keyword>
<accession>A0A1Y2CPL2</accession>
<dbReference type="STRING" id="329046.A0A1Y2CPL2"/>
<name>A0A1Y2CPL2_9FUNG</name>
<dbReference type="InterPro" id="IPR018490">
    <property type="entry name" value="cNMP-bd_dom_sf"/>
</dbReference>
<keyword evidence="2" id="KW-0560">Oxidoreductase</keyword>
<dbReference type="PROSITE" id="PS50042">
    <property type="entry name" value="CNMP_BINDING_3"/>
    <property type="match status" value="1"/>
</dbReference>
<dbReference type="CDD" id="cd12183">
    <property type="entry name" value="LDH_like_2"/>
    <property type="match status" value="1"/>
</dbReference>
<gene>
    <name evidence="5" type="ORF">BCR33DRAFT_15060</name>
</gene>
<dbReference type="GO" id="GO:0016616">
    <property type="term" value="F:oxidoreductase activity, acting on the CH-OH group of donors, NAD or NADP as acceptor"/>
    <property type="evidence" value="ECO:0007669"/>
    <property type="project" value="InterPro"/>
</dbReference>
<dbReference type="Gene3D" id="2.60.120.10">
    <property type="entry name" value="Jelly Rolls"/>
    <property type="match status" value="1"/>
</dbReference>
<evidence type="ECO:0000313" key="5">
    <source>
        <dbReference type="EMBL" id="ORY48968.1"/>
    </source>
</evidence>
<dbReference type="InterPro" id="IPR029753">
    <property type="entry name" value="D-isomer_DH_CS"/>
</dbReference>
<comment type="similarity">
    <text evidence="1">Belongs to the D-isomer specific 2-hydroxyacid dehydrogenase family.</text>
</comment>
<dbReference type="PANTHER" id="PTHR43026">
    <property type="entry name" value="2-HYDROXYACID DEHYDROGENASE HOMOLOG 1-RELATED"/>
    <property type="match status" value="1"/>
</dbReference>
<dbReference type="PROSITE" id="PS00670">
    <property type="entry name" value="D_2_HYDROXYACID_DH_2"/>
    <property type="match status" value="1"/>
</dbReference>
<dbReference type="PROSITE" id="PS00671">
    <property type="entry name" value="D_2_HYDROXYACID_DH_3"/>
    <property type="match status" value="1"/>
</dbReference>
<proteinExistence type="inferred from homology"/>
<feature type="domain" description="Cyclic nucleotide-binding" evidence="4">
    <location>
        <begin position="17"/>
        <end position="124"/>
    </location>
</feature>
<dbReference type="InterPro" id="IPR036291">
    <property type="entry name" value="NAD(P)-bd_dom_sf"/>
</dbReference>
<dbReference type="CDD" id="cd00038">
    <property type="entry name" value="CAP_ED"/>
    <property type="match status" value="1"/>
</dbReference>
<evidence type="ECO:0000256" key="2">
    <source>
        <dbReference type="ARBA" id="ARBA00023002"/>
    </source>
</evidence>
<dbReference type="SMART" id="SM00100">
    <property type="entry name" value="cNMP"/>
    <property type="match status" value="1"/>
</dbReference>
<dbReference type="Pfam" id="PF00027">
    <property type="entry name" value="cNMP_binding"/>
    <property type="match status" value="1"/>
</dbReference>
<dbReference type="InterPro" id="IPR029752">
    <property type="entry name" value="D-isomer_DH_CS1"/>
</dbReference>
<evidence type="ECO:0000313" key="6">
    <source>
        <dbReference type="Proteomes" id="UP000193642"/>
    </source>
</evidence>
<dbReference type="Pfam" id="PF02826">
    <property type="entry name" value="2-Hacid_dh_C"/>
    <property type="match status" value="1"/>
</dbReference>
<dbReference type="SUPFAM" id="SSF51206">
    <property type="entry name" value="cAMP-binding domain-like"/>
    <property type="match status" value="1"/>
</dbReference>
<evidence type="ECO:0000259" key="4">
    <source>
        <dbReference type="PROSITE" id="PS50042"/>
    </source>
</evidence>
<organism evidence="5 6">
    <name type="scientific">Rhizoclosmatium globosum</name>
    <dbReference type="NCBI Taxonomy" id="329046"/>
    <lineage>
        <taxon>Eukaryota</taxon>
        <taxon>Fungi</taxon>
        <taxon>Fungi incertae sedis</taxon>
        <taxon>Chytridiomycota</taxon>
        <taxon>Chytridiomycota incertae sedis</taxon>
        <taxon>Chytridiomycetes</taxon>
        <taxon>Chytridiales</taxon>
        <taxon>Chytriomycetaceae</taxon>
        <taxon>Rhizoclosmatium</taxon>
    </lineage>
</organism>
<protein>
    <recommendedName>
        <fullName evidence="4">Cyclic nucleotide-binding domain-containing protein</fullName>
    </recommendedName>
</protein>
<dbReference type="Proteomes" id="UP000193642">
    <property type="component" value="Unassembled WGS sequence"/>
</dbReference>
<dbReference type="PANTHER" id="PTHR43026:SF1">
    <property type="entry name" value="2-HYDROXYACID DEHYDROGENASE HOMOLOG 1-RELATED"/>
    <property type="match status" value="1"/>
</dbReference>
<dbReference type="InterPro" id="IPR006140">
    <property type="entry name" value="D-isomer_DH_NAD-bd"/>
</dbReference>
<keyword evidence="3" id="KW-0520">NAD</keyword>
<dbReference type="InterPro" id="IPR014710">
    <property type="entry name" value="RmlC-like_jellyroll"/>
</dbReference>
<dbReference type="Pfam" id="PF00389">
    <property type="entry name" value="2-Hacid_dh"/>
    <property type="match status" value="1"/>
</dbReference>
<comment type="caution">
    <text evidence="5">The sequence shown here is derived from an EMBL/GenBank/DDBJ whole genome shotgun (WGS) entry which is preliminary data.</text>
</comment>
<dbReference type="OrthoDB" id="298012at2759"/>
<dbReference type="SUPFAM" id="SSF51735">
    <property type="entry name" value="NAD(P)-binding Rossmann-fold domains"/>
    <property type="match status" value="1"/>
</dbReference>
<evidence type="ECO:0000256" key="3">
    <source>
        <dbReference type="ARBA" id="ARBA00023027"/>
    </source>
</evidence>
<dbReference type="AlphaFoldDB" id="A0A1Y2CPL2"/>
<dbReference type="InterPro" id="IPR000595">
    <property type="entry name" value="cNMP-bd_dom"/>
</dbReference>
<dbReference type="Gene3D" id="3.40.50.720">
    <property type="entry name" value="NAD(P)-binding Rossmann-like Domain"/>
    <property type="match status" value="2"/>
</dbReference>
<dbReference type="InterPro" id="IPR058205">
    <property type="entry name" value="D-LDH-like"/>
</dbReference>
<evidence type="ECO:0000256" key="1">
    <source>
        <dbReference type="ARBA" id="ARBA00005854"/>
    </source>
</evidence>
<reference evidence="5 6" key="1">
    <citation type="submission" date="2016-07" db="EMBL/GenBank/DDBJ databases">
        <title>Pervasive Adenine N6-methylation of Active Genes in Fungi.</title>
        <authorList>
            <consortium name="DOE Joint Genome Institute"/>
            <person name="Mondo S.J."/>
            <person name="Dannebaum R.O."/>
            <person name="Kuo R.C."/>
            <person name="Labutti K."/>
            <person name="Haridas S."/>
            <person name="Kuo A."/>
            <person name="Salamov A."/>
            <person name="Ahrendt S.R."/>
            <person name="Lipzen A."/>
            <person name="Sullivan W."/>
            <person name="Andreopoulos W.B."/>
            <person name="Clum A."/>
            <person name="Lindquist E."/>
            <person name="Daum C."/>
            <person name="Ramamoorthy G.K."/>
            <person name="Gryganskyi A."/>
            <person name="Culley D."/>
            <person name="Magnuson J.K."/>
            <person name="James T.Y."/>
            <person name="O'Malley M.A."/>
            <person name="Stajich J.E."/>
            <person name="Spatafora J.W."/>
            <person name="Visel A."/>
            <person name="Grigoriev I.V."/>
        </authorList>
    </citation>
    <scope>NUCLEOTIDE SEQUENCE [LARGE SCALE GENOMIC DNA]</scope>
    <source>
        <strain evidence="5 6">JEL800</strain>
    </source>
</reference>
<dbReference type="InterPro" id="IPR006139">
    <property type="entry name" value="D-isomer_2_OHA_DH_cat_dom"/>
</dbReference>
<dbReference type="PROSITE" id="PS00065">
    <property type="entry name" value="D_2_HYDROXYACID_DH_1"/>
    <property type="match status" value="1"/>
</dbReference>
<dbReference type="EMBL" id="MCGO01000010">
    <property type="protein sequence ID" value="ORY48968.1"/>
    <property type="molecule type" value="Genomic_DNA"/>
</dbReference>
<dbReference type="GO" id="GO:0051287">
    <property type="term" value="F:NAD binding"/>
    <property type="evidence" value="ECO:0007669"/>
    <property type="project" value="InterPro"/>
</dbReference>
<dbReference type="SUPFAM" id="SSF52283">
    <property type="entry name" value="Formate/glycerate dehydrogenase catalytic domain-like"/>
    <property type="match status" value="1"/>
</dbReference>
<sequence>MTVGTPETLSVLANSSLFPGLTEAQLQSIASEMELSVFNKGEVLYREGDKASYLFLITAGQVEVSKRVDSNDETSESVKLVTLGPGEYVGESILSGLPINATIVSAEDNTSALRLDHATFASLLSEHPALSASLLKGLSHELRTFRNVLTSTLAKHAAATKKAASSTKKTIQMSVFDFMRHEKESFEQAVSNFEATLPEDTQLVVQYFEPKLDINTVRLAAGSQVVCIFVNDTATADVLTALSAMGVKLLALRCAGFDMVDLKAAKALNIDIARVPAYSPYAVAEFAATLAMSLNRKIVPASQRVKTGNFSLAGLVGFDFYGKTVGVIGTGKIGQCFIKIMLGFGCKVVMYDAYPSKEVATWENCTYVTLDELYAQSRVISLHAPLFPETMHMINAQSIAKMQRGVILINTSRGGLVNTKDLIDGIKSGHVAAAGLDVYENEKSLFFEDHSLTIMQDEYYARLMTFPNVIVTGHQAFLSEEALEAIGRVTMHNVFQKMVEGKTGKELDNVVL</sequence>